<name>A0A9Q0Q7Z8_9ROSI</name>
<reference evidence="2" key="2">
    <citation type="journal article" date="2023" name="Int. J. Mol. Sci.">
        <title>De Novo Assembly and Annotation of 11 Diverse Shrub Willow (Salix) Genomes Reveals Novel Gene Organization in Sex-Linked Regions.</title>
        <authorList>
            <person name="Hyden B."/>
            <person name="Feng K."/>
            <person name="Yates T.B."/>
            <person name="Jawdy S."/>
            <person name="Cereghino C."/>
            <person name="Smart L.B."/>
            <person name="Muchero W."/>
        </authorList>
    </citation>
    <scope>NUCLEOTIDE SEQUENCE</scope>
    <source>
        <tissue evidence="2">Shoot tip</tissue>
    </source>
</reference>
<dbReference type="AlphaFoldDB" id="A0A9Q0Q7Z8"/>
<reference evidence="2" key="1">
    <citation type="submission" date="2022-11" db="EMBL/GenBank/DDBJ databases">
        <authorList>
            <person name="Hyden B.L."/>
            <person name="Feng K."/>
            <person name="Yates T."/>
            <person name="Jawdy S."/>
            <person name="Smart L.B."/>
            <person name="Muchero W."/>
        </authorList>
    </citation>
    <scope>NUCLEOTIDE SEQUENCE</scope>
    <source>
        <tissue evidence="2">Shoot tip</tissue>
    </source>
</reference>
<feature type="region of interest" description="Disordered" evidence="1">
    <location>
        <begin position="1"/>
        <end position="61"/>
    </location>
</feature>
<feature type="compositionally biased region" description="Basic and acidic residues" evidence="1">
    <location>
        <begin position="1"/>
        <end position="10"/>
    </location>
</feature>
<gene>
    <name evidence="2" type="ORF">OIU74_012784</name>
</gene>
<evidence type="ECO:0000256" key="1">
    <source>
        <dbReference type="SAM" id="MobiDB-lite"/>
    </source>
</evidence>
<proteinExistence type="predicted"/>
<feature type="compositionally biased region" description="Polar residues" evidence="1">
    <location>
        <begin position="30"/>
        <end position="41"/>
    </location>
</feature>
<sequence>MGKVMEKPAQEDESMEVALRRRLPRHDRQPATTKSTPSANGPDTDVHDTVDSSTEFNQEKNGKQEISIFVNKGMYTALLLSAGKVHYILMKMIHMHGLCVSNLFYFS</sequence>
<protein>
    <submittedName>
        <fullName evidence="2">Uncharacterized protein</fullName>
    </submittedName>
</protein>
<dbReference type="EMBL" id="JAPFFM010000016">
    <property type="protein sequence ID" value="KAJ6701481.1"/>
    <property type="molecule type" value="Genomic_DNA"/>
</dbReference>
<evidence type="ECO:0000313" key="3">
    <source>
        <dbReference type="Proteomes" id="UP001151752"/>
    </source>
</evidence>
<accession>A0A9Q0Q7Z8</accession>
<dbReference type="Proteomes" id="UP001151752">
    <property type="component" value="Chromosome 1"/>
</dbReference>
<comment type="caution">
    <text evidence="2">The sequence shown here is derived from an EMBL/GenBank/DDBJ whole genome shotgun (WGS) entry which is preliminary data.</text>
</comment>
<organism evidence="2 3">
    <name type="scientific">Salix koriyanagi</name>
    <dbReference type="NCBI Taxonomy" id="2511006"/>
    <lineage>
        <taxon>Eukaryota</taxon>
        <taxon>Viridiplantae</taxon>
        <taxon>Streptophyta</taxon>
        <taxon>Embryophyta</taxon>
        <taxon>Tracheophyta</taxon>
        <taxon>Spermatophyta</taxon>
        <taxon>Magnoliopsida</taxon>
        <taxon>eudicotyledons</taxon>
        <taxon>Gunneridae</taxon>
        <taxon>Pentapetalae</taxon>
        <taxon>rosids</taxon>
        <taxon>fabids</taxon>
        <taxon>Malpighiales</taxon>
        <taxon>Salicaceae</taxon>
        <taxon>Saliceae</taxon>
        <taxon>Salix</taxon>
    </lineage>
</organism>
<keyword evidence="3" id="KW-1185">Reference proteome</keyword>
<evidence type="ECO:0000313" key="2">
    <source>
        <dbReference type="EMBL" id="KAJ6701481.1"/>
    </source>
</evidence>